<evidence type="ECO:0000313" key="2">
    <source>
        <dbReference type="Proteomes" id="UP000660339"/>
    </source>
</evidence>
<dbReference type="AlphaFoldDB" id="A0A8J3LDI9"/>
<sequence length="166" mass="18285">MEPADPRDHGALTPDGRYLIVSGRRWRATDPAIPEPLRQELVDELMAARRLVRTDPQAARPRVRDAKVALGERGDPWWKPTPDGRRERLAAAMRALLWHRRPDATICPSDAARVAGGDAWRSLMTAAREVAGELSRQGVLTVRQHGVDVDAATAVGPVRLARGPGW</sequence>
<evidence type="ECO:0008006" key="3">
    <source>
        <dbReference type="Google" id="ProtNLM"/>
    </source>
</evidence>
<protein>
    <recommendedName>
        <fullName evidence="3">DUF3253 domain-containing protein</fullName>
    </recommendedName>
</protein>
<gene>
    <name evidence="1" type="ORF">Cme02nite_49120</name>
</gene>
<dbReference type="Proteomes" id="UP000660339">
    <property type="component" value="Unassembled WGS sequence"/>
</dbReference>
<proteinExistence type="predicted"/>
<organism evidence="1 2">
    <name type="scientific">Catellatospora methionotrophica</name>
    <dbReference type="NCBI Taxonomy" id="121620"/>
    <lineage>
        <taxon>Bacteria</taxon>
        <taxon>Bacillati</taxon>
        <taxon>Actinomycetota</taxon>
        <taxon>Actinomycetes</taxon>
        <taxon>Micromonosporales</taxon>
        <taxon>Micromonosporaceae</taxon>
        <taxon>Catellatospora</taxon>
    </lineage>
</organism>
<dbReference type="Gene3D" id="1.10.10.10">
    <property type="entry name" value="Winged helix-like DNA-binding domain superfamily/Winged helix DNA-binding domain"/>
    <property type="match status" value="1"/>
</dbReference>
<dbReference type="InterPro" id="IPR036390">
    <property type="entry name" value="WH_DNA-bd_sf"/>
</dbReference>
<reference evidence="1" key="1">
    <citation type="submission" date="2021-01" db="EMBL/GenBank/DDBJ databases">
        <title>Whole genome shotgun sequence of Catellatospora methionotrophica NBRC 14553.</title>
        <authorList>
            <person name="Komaki H."/>
            <person name="Tamura T."/>
        </authorList>
    </citation>
    <scope>NUCLEOTIDE SEQUENCE</scope>
    <source>
        <strain evidence="1">NBRC 14553</strain>
    </source>
</reference>
<keyword evidence="2" id="KW-1185">Reference proteome</keyword>
<dbReference type="SUPFAM" id="SSF46785">
    <property type="entry name" value="Winged helix' DNA-binding domain"/>
    <property type="match status" value="1"/>
</dbReference>
<dbReference type="Pfam" id="PF11625">
    <property type="entry name" value="DUF3253"/>
    <property type="match status" value="1"/>
</dbReference>
<dbReference type="InterPro" id="IPR036388">
    <property type="entry name" value="WH-like_DNA-bd_sf"/>
</dbReference>
<dbReference type="InterPro" id="IPR021660">
    <property type="entry name" value="DUF3253"/>
</dbReference>
<comment type="caution">
    <text evidence="1">The sequence shown here is derived from an EMBL/GenBank/DDBJ whole genome shotgun (WGS) entry which is preliminary data.</text>
</comment>
<accession>A0A8J3LDI9</accession>
<dbReference type="RefSeq" id="WP_166378863.1">
    <property type="nucleotide sequence ID" value="NZ_BAAATT010000005.1"/>
</dbReference>
<evidence type="ECO:0000313" key="1">
    <source>
        <dbReference type="EMBL" id="GIG16580.1"/>
    </source>
</evidence>
<dbReference type="EMBL" id="BONJ01000028">
    <property type="protein sequence ID" value="GIG16580.1"/>
    <property type="molecule type" value="Genomic_DNA"/>
</dbReference>
<name>A0A8J3LDI9_9ACTN</name>